<gene>
    <name evidence="1" type="ORF">Aco03nite_099870</name>
</gene>
<evidence type="ECO:0000313" key="2">
    <source>
        <dbReference type="Proteomes" id="UP000612282"/>
    </source>
</evidence>
<dbReference type="Proteomes" id="UP000612282">
    <property type="component" value="Unassembled WGS sequence"/>
</dbReference>
<organism evidence="1 2">
    <name type="scientific">Actinoplanes couchii</name>
    <dbReference type="NCBI Taxonomy" id="403638"/>
    <lineage>
        <taxon>Bacteria</taxon>
        <taxon>Bacillati</taxon>
        <taxon>Actinomycetota</taxon>
        <taxon>Actinomycetes</taxon>
        <taxon>Micromonosporales</taxon>
        <taxon>Micromonosporaceae</taxon>
        <taxon>Actinoplanes</taxon>
    </lineage>
</organism>
<dbReference type="EMBL" id="BOMG01000130">
    <property type="protein sequence ID" value="GID61583.1"/>
    <property type="molecule type" value="Genomic_DNA"/>
</dbReference>
<sequence length="71" mass="8049">MQDLAAYIDSNAVGTARTERSRLSASADSLVAAHFDDDMRLRLHVPVRRWRAGVRGESSWAVKNRRTPPNW</sequence>
<protein>
    <submittedName>
        <fullName evidence="1">Uncharacterized protein</fullName>
    </submittedName>
</protein>
<reference evidence="1 2" key="1">
    <citation type="submission" date="2021-01" db="EMBL/GenBank/DDBJ databases">
        <title>Whole genome shotgun sequence of Actinoplanes couchii NBRC 106145.</title>
        <authorList>
            <person name="Komaki H."/>
            <person name="Tamura T."/>
        </authorList>
    </citation>
    <scope>NUCLEOTIDE SEQUENCE [LARGE SCALE GENOMIC DNA]</scope>
    <source>
        <strain evidence="1 2">NBRC 106145</strain>
    </source>
</reference>
<name>A0ABQ3XSU9_9ACTN</name>
<proteinExistence type="predicted"/>
<evidence type="ECO:0000313" key="1">
    <source>
        <dbReference type="EMBL" id="GID61583.1"/>
    </source>
</evidence>
<keyword evidence="2" id="KW-1185">Reference proteome</keyword>
<accession>A0ABQ3XSU9</accession>
<comment type="caution">
    <text evidence="1">The sequence shown here is derived from an EMBL/GenBank/DDBJ whole genome shotgun (WGS) entry which is preliminary data.</text>
</comment>